<comment type="caution">
    <text evidence="2">The sequence shown here is derived from an EMBL/GenBank/DDBJ whole genome shotgun (WGS) entry which is preliminary data.</text>
</comment>
<dbReference type="EMBL" id="LCAU01000001">
    <property type="protein sequence ID" value="KKR98696.1"/>
    <property type="molecule type" value="Genomic_DNA"/>
</dbReference>
<name>A0A0G0VGE0_9BACT</name>
<sequence>MIGIFDSGIGGLPIARAIRDLDSTVDLLYFGDVAHAPYGTKDPEVVQQFVLRVMRHLRLEGATLLVSACNSASVTVIRPLMDLFGILESGVVEMVGPTVQALNQKQSGRIVVVATPTTVRSGMYEQGFASVGLKVSMIACPDLARAIEFGDSKAEIQRQVERAVEEVLLRGCDTLVLGCTHYPFARSFFEQAFIKHECRVEIFDPAQAVASYTLSRYSEKGEGKIRFLVSKYSPIFEQRVTELFGSHSVEEVIL</sequence>
<dbReference type="PANTHER" id="PTHR21198">
    <property type="entry name" value="GLUTAMATE RACEMASE"/>
    <property type="match status" value="1"/>
</dbReference>
<evidence type="ECO:0000313" key="3">
    <source>
        <dbReference type="Proteomes" id="UP000034746"/>
    </source>
</evidence>
<dbReference type="AlphaFoldDB" id="A0A0G0VGE0"/>
<dbReference type="PANTHER" id="PTHR21198:SF3">
    <property type="entry name" value="GLUTAMATE RACEMASE"/>
    <property type="match status" value="1"/>
</dbReference>
<organism evidence="2 3">
    <name type="scientific">Candidatus Uhrbacteria bacterium GW2011_GWF2_41_16</name>
    <dbReference type="NCBI Taxonomy" id="1618997"/>
    <lineage>
        <taxon>Bacteria</taxon>
        <taxon>Candidatus Uhriibacteriota</taxon>
    </lineage>
</organism>
<dbReference type="Proteomes" id="UP000034746">
    <property type="component" value="Unassembled WGS sequence"/>
</dbReference>
<dbReference type="PATRIC" id="fig|1618997.3.peg.52"/>
<gene>
    <name evidence="2" type="ORF">UU48_C0001G0051</name>
</gene>
<proteinExistence type="predicted"/>
<dbReference type="SUPFAM" id="SSF53681">
    <property type="entry name" value="Aspartate/glutamate racemase"/>
    <property type="match status" value="2"/>
</dbReference>
<evidence type="ECO:0000256" key="1">
    <source>
        <dbReference type="ARBA" id="ARBA00023235"/>
    </source>
</evidence>
<evidence type="ECO:0000313" key="2">
    <source>
        <dbReference type="EMBL" id="KKR98696.1"/>
    </source>
</evidence>
<dbReference type="GO" id="GO:0047661">
    <property type="term" value="F:amino-acid racemase activity"/>
    <property type="evidence" value="ECO:0007669"/>
    <property type="project" value="InterPro"/>
</dbReference>
<dbReference type="Pfam" id="PF01177">
    <property type="entry name" value="Asp_Glu_race"/>
    <property type="match status" value="1"/>
</dbReference>
<accession>A0A0G0VGE0</accession>
<protein>
    <submittedName>
        <fullName evidence="2">Glutamate racemase</fullName>
    </submittedName>
</protein>
<dbReference type="Gene3D" id="3.40.50.1860">
    <property type="match status" value="2"/>
</dbReference>
<keyword evidence="1" id="KW-0413">Isomerase</keyword>
<dbReference type="InterPro" id="IPR015942">
    <property type="entry name" value="Asp/Glu/hydantoin_racemase"/>
</dbReference>
<dbReference type="InterPro" id="IPR001920">
    <property type="entry name" value="Asp/Glu_race"/>
</dbReference>
<reference evidence="2 3" key="1">
    <citation type="journal article" date="2015" name="Nature">
        <title>rRNA introns, odd ribosomes, and small enigmatic genomes across a large radiation of phyla.</title>
        <authorList>
            <person name="Brown C.T."/>
            <person name="Hug L.A."/>
            <person name="Thomas B.C."/>
            <person name="Sharon I."/>
            <person name="Castelle C.J."/>
            <person name="Singh A."/>
            <person name="Wilkins M.J."/>
            <person name="Williams K.H."/>
            <person name="Banfield J.F."/>
        </authorList>
    </citation>
    <scope>NUCLEOTIDE SEQUENCE [LARGE SCALE GENOMIC DNA]</scope>
</reference>